<gene>
    <name evidence="1" type="ORF">ACFQ4O_01570</name>
</gene>
<keyword evidence="2" id="KW-1185">Reference proteome</keyword>
<protein>
    <submittedName>
        <fullName evidence="1">ABC transporter substrate-binding protein</fullName>
    </submittedName>
</protein>
<proteinExistence type="predicted"/>
<name>A0ABW3Z3C1_9HYPH</name>
<evidence type="ECO:0000313" key="1">
    <source>
        <dbReference type="EMBL" id="MFD1330683.1"/>
    </source>
</evidence>
<dbReference type="Gene3D" id="3.40.190.10">
    <property type="entry name" value="Periplasmic binding protein-like II"/>
    <property type="match status" value="2"/>
</dbReference>
<dbReference type="Proteomes" id="UP001597171">
    <property type="component" value="Unassembled WGS sequence"/>
</dbReference>
<sequence>MKRRTFHAGAAAAVGGATLARPSLVRAAADPLQIRLGYQTLYGGVGEVFETLRHTNILALHGIEAKFSTFTFGGPLAEAAVAGSIDNISGADAPVLRGSSRVPGTKIFQRTHDFRFAVIGRPDFEGGLAELKGKRLSGPFGTTVFPRSVRAIVAAGIKEPFKEIRIINQDIAEQADSLKSGLVDAVTTWDPTYERLLQQKIGKEIWTSKVGDGAGYQAVTGPWIKANGDDALVRLLKAWTIATWWTSNNLAQSRGWFGETSRLDASLVAPGAAADRYLRAPVKDAGAIDLTVTPDEIEGTKAVLAFLREQKLLTAEIDAAAFYDNGPQARAQKEIAAGDHIDLAKIAATS</sequence>
<accession>A0ABW3Z3C1</accession>
<dbReference type="PANTHER" id="PTHR30024:SF42">
    <property type="entry name" value="ALIPHATIC SULFONATES-BINDING PROTEIN-RELATED"/>
    <property type="match status" value="1"/>
</dbReference>
<organism evidence="1 2">
    <name type="scientific">Methylopila musalis</name>
    <dbReference type="NCBI Taxonomy" id="1134781"/>
    <lineage>
        <taxon>Bacteria</taxon>
        <taxon>Pseudomonadati</taxon>
        <taxon>Pseudomonadota</taxon>
        <taxon>Alphaproteobacteria</taxon>
        <taxon>Hyphomicrobiales</taxon>
        <taxon>Methylopilaceae</taxon>
        <taxon>Methylopila</taxon>
    </lineage>
</organism>
<dbReference type="PANTHER" id="PTHR30024">
    <property type="entry name" value="ALIPHATIC SULFONATES-BINDING PROTEIN-RELATED"/>
    <property type="match status" value="1"/>
</dbReference>
<reference evidence="2" key="1">
    <citation type="journal article" date="2019" name="Int. J. Syst. Evol. Microbiol.">
        <title>The Global Catalogue of Microorganisms (GCM) 10K type strain sequencing project: providing services to taxonomists for standard genome sequencing and annotation.</title>
        <authorList>
            <consortium name="The Broad Institute Genomics Platform"/>
            <consortium name="The Broad Institute Genome Sequencing Center for Infectious Disease"/>
            <person name="Wu L."/>
            <person name="Ma J."/>
        </authorList>
    </citation>
    <scope>NUCLEOTIDE SEQUENCE [LARGE SCALE GENOMIC DNA]</scope>
    <source>
        <strain evidence="2">CCUG 61696</strain>
    </source>
</reference>
<comment type="caution">
    <text evidence="1">The sequence shown here is derived from an EMBL/GenBank/DDBJ whole genome shotgun (WGS) entry which is preliminary data.</text>
</comment>
<dbReference type="SUPFAM" id="SSF53850">
    <property type="entry name" value="Periplasmic binding protein-like II"/>
    <property type="match status" value="1"/>
</dbReference>
<dbReference type="RefSeq" id="WP_378773866.1">
    <property type="nucleotide sequence ID" value="NZ_JBHTMX010000004.1"/>
</dbReference>
<evidence type="ECO:0000313" key="2">
    <source>
        <dbReference type="Proteomes" id="UP001597171"/>
    </source>
</evidence>
<dbReference type="EMBL" id="JBHTMX010000004">
    <property type="protein sequence ID" value="MFD1330683.1"/>
    <property type="molecule type" value="Genomic_DNA"/>
</dbReference>